<name>A0AA35RIB4_GEOBA</name>
<reference evidence="2" key="1">
    <citation type="submission" date="2023-03" db="EMBL/GenBank/DDBJ databases">
        <authorList>
            <person name="Steffen K."/>
            <person name="Cardenas P."/>
        </authorList>
    </citation>
    <scope>NUCLEOTIDE SEQUENCE</scope>
</reference>
<evidence type="ECO:0000313" key="2">
    <source>
        <dbReference type="EMBL" id="CAI8011161.1"/>
    </source>
</evidence>
<feature type="compositionally biased region" description="Polar residues" evidence="1">
    <location>
        <begin position="118"/>
        <end position="128"/>
    </location>
</feature>
<accession>A0AA35RIB4</accession>
<gene>
    <name evidence="2" type="ORF">GBAR_LOCUS7253</name>
</gene>
<evidence type="ECO:0000313" key="3">
    <source>
        <dbReference type="Proteomes" id="UP001174909"/>
    </source>
</evidence>
<dbReference type="AlphaFoldDB" id="A0AA35RIB4"/>
<dbReference type="Proteomes" id="UP001174909">
    <property type="component" value="Unassembled WGS sequence"/>
</dbReference>
<feature type="compositionally biased region" description="Basic and acidic residues" evidence="1">
    <location>
        <begin position="9"/>
        <end position="23"/>
    </location>
</feature>
<feature type="region of interest" description="Disordered" evidence="1">
    <location>
        <begin position="1"/>
        <end position="62"/>
    </location>
</feature>
<organism evidence="2 3">
    <name type="scientific">Geodia barretti</name>
    <name type="common">Barrett's horny sponge</name>
    <dbReference type="NCBI Taxonomy" id="519541"/>
    <lineage>
        <taxon>Eukaryota</taxon>
        <taxon>Metazoa</taxon>
        <taxon>Porifera</taxon>
        <taxon>Demospongiae</taxon>
        <taxon>Heteroscleromorpha</taxon>
        <taxon>Tetractinellida</taxon>
        <taxon>Astrophorina</taxon>
        <taxon>Geodiidae</taxon>
        <taxon>Geodia</taxon>
    </lineage>
</organism>
<sequence>MSSLVLDEYDVRRQRRARSEQGPRQRSKRTRERMERRGERQTELGGSVCGGPGSGSPRIFPQTSWERKRSGTVAFFTARSHAQLVFRSAVVSGKRTRLCTTTAFSTTSLCSYSLPQCSTPTPQFSTRHPSPRHPSTLPRHPTPHGRGNPLLQRPWETINEPEQVGQTLPTILMVMTYNVLAQSLIDKNMHLYRNTGALYWESRRQLLLRELREARADVRGLPSSSSRLVANSLSLPADSVPPGGGRRALP</sequence>
<feature type="region of interest" description="Disordered" evidence="1">
    <location>
        <begin position="118"/>
        <end position="151"/>
    </location>
</feature>
<protein>
    <submittedName>
        <fullName evidence="2">Uncharacterized protein</fullName>
    </submittedName>
</protein>
<evidence type="ECO:0000256" key="1">
    <source>
        <dbReference type="SAM" id="MobiDB-lite"/>
    </source>
</evidence>
<dbReference type="InterPro" id="IPR036691">
    <property type="entry name" value="Endo/exonu/phosph_ase_sf"/>
</dbReference>
<dbReference type="EMBL" id="CASHTH010001083">
    <property type="protein sequence ID" value="CAI8011161.1"/>
    <property type="molecule type" value="Genomic_DNA"/>
</dbReference>
<keyword evidence="3" id="KW-1185">Reference proteome</keyword>
<comment type="caution">
    <text evidence="2">The sequence shown here is derived from an EMBL/GenBank/DDBJ whole genome shotgun (WGS) entry which is preliminary data.</text>
</comment>
<feature type="compositionally biased region" description="Basic and acidic residues" evidence="1">
    <location>
        <begin position="32"/>
        <end position="42"/>
    </location>
</feature>
<dbReference type="Gene3D" id="3.60.10.10">
    <property type="entry name" value="Endonuclease/exonuclease/phosphatase"/>
    <property type="match status" value="1"/>
</dbReference>
<proteinExistence type="predicted"/>